<dbReference type="RefSeq" id="WP_224124136.1">
    <property type="nucleotide sequence ID" value="NZ_JAIQZJ010000009.1"/>
</dbReference>
<evidence type="ECO:0000313" key="1">
    <source>
        <dbReference type="EMBL" id="MBZ5739776.1"/>
    </source>
</evidence>
<dbReference type="Proteomes" id="UP000780875">
    <property type="component" value="Unassembled WGS sequence"/>
</dbReference>
<accession>A0ABS7UGH4</accession>
<dbReference type="InterPro" id="IPR010985">
    <property type="entry name" value="Ribbon_hlx_hlx"/>
</dbReference>
<comment type="caution">
    <text evidence="1">The sequence shown here is derived from an EMBL/GenBank/DDBJ whole genome shotgun (WGS) entry which is preliminary data.</text>
</comment>
<sequence>MAAPRLIYPVNWPLRITRDMATEVRLAAASEGVAREGWVREAIQQRLDRESKKRAKR</sequence>
<dbReference type="EMBL" id="JAIQZJ010000009">
    <property type="protein sequence ID" value="MBZ5739776.1"/>
    <property type="molecule type" value="Genomic_DNA"/>
</dbReference>
<name>A0ABS7UGH4_9ACTN</name>
<reference evidence="1 2" key="1">
    <citation type="submission" date="2021-09" db="EMBL/GenBank/DDBJ databases">
        <title>Whole genome sequence of Nocardioides sp. GBK3QG-3.</title>
        <authorList>
            <person name="Tuo L."/>
        </authorList>
    </citation>
    <scope>NUCLEOTIDE SEQUENCE [LARGE SCALE GENOMIC DNA]</scope>
    <source>
        <strain evidence="1 2">GBK3QG-3</strain>
    </source>
</reference>
<keyword evidence="2" id="KW-1185">Reference proteome</keyword>
<evidence type="ECO:0008006" key="3">
    <source>
        <dbReference type="Google" id="ProtNLM"/>
    </source>
</evidence>
<organism evidence="1 2">
    <name type="scientific">Nocardioides mangrovi</name>
    <dbReference type="NCBI Taxonomy" id="2874580"/>
    <lineage>
        <taxon>Bacteria</taxon>
        <taxon>Bacillati</taxon>
        <taxon>Actinomycetota</taxon>
        <taxon>Actinomycetes</taxon>
        <taxon>Propionibacteriales</taxon>
        <taxon>Nocardioidaceae</taxon>
        <taxon>Nocardioides</taxon>
    </lineage>
</organism>
<proteinExistence type="predicted"/>
<dbReference type="SUPFAM" id="SSF47598">
    <property type="entry name" value="Ribbon-helix-helix"/>
    <property type="match status" value="1"/>
</dbReference>
<evidence type="ECO:0000313" key="2">
    <source>
        <dbReference type="Proteomes" id="UP000780875"/>
    </source>
</evidence>
<protein>
    <recommendedName>
        <fullName evidence="3">CopG family transcriptional regulator</fullName>
    </recommendedName>
</protein>
<gene>
    <name evidence="1" type="ORF">K8U61_16495</name>
</gene>